<dbReference type="EMBL" id="JACGWO010000005">
    <property type="protein sequence ID" value="KAK4426554.1"/>
    <property type="molecule type" value="Genomic_DNA"/>
</dbReference>
<dbReference type="AlphaFoldDB" id="A0AAE1YAP0"/>
<comment type="caution">
    <text evidence="6">The sequence shown here is derived from an EMBL/GenBank/DDBJ whole genome shotgun (WGS) entry which is preliminary data.</text>
</comment>
<dbReference type="GO" id="GO:0003723">
    <property type="term" value="F:RNA binding"/>
    <property type="evidence" value="ECO:0007669"/>
    <property type="project" value="UniProtKB-UniRule"/>
</dbReference>
<keyword evidence="1" id="KW-0677">Repeat</keyword>
<sequence length="352" mass="37979">MSIPPDPLRLPPPESGIPEDFWFKNRLQEFTQKASIALPVYQTSSEGVQPALGFRSRVWVDGTCFESPITFPNRKMAEQAAAKHALMGIQEKVKSEGSARVLQDSIFCKSIIFEYAVKANFQPPAYVTNESKAMLPIFVSSLSLNGVTYFGDAGKNKKEAEQFAARSAILSILDSESSTTMAEIVRSKFKLYDALKQVKDSSSVQVDNVPARVNPLEDSGAISLVNKRKEIDVGGGPSPGPFATVLNSSPLAPVPALQLTLPESTPEQLTNSQAAPQFLHEFKKPKTQASLPAVVPPIVFVPPAAEQAALSSTSGKKRKNKKAKKKALDQFPSTIPSIPQSLPALSVDPMSG</sequence>
<feature type="compositionally biased region" description="Basic residues" evidence="4">
    <location>
        <begin position="315"/>
        <end position="325"/>
    </location>
</feature>
<evidence type="ECO:0000313" key="7">
    <source>
        <dbReference type="Proteomes" id="UP001293254"/>
    </source>
</evidence>
<keyword evidence="7" id="KW-1185">Reference proteome</keyword>
<dbReference type="SMART" id="SM00358">
    <property type="entry name" value="DSRM"/>
    <property type="match status" value="2"/>
</dbReference>
<organism evidence="6 7">
    <name type="scientific">Sesamum alatum</name>
    <dbReference type="NCBI Taxonomy" id="300844"/>
    <lineage>
        <taxon>Eukaryota</taxon>
        <taxon>Viridiplantae</taxon>
        <taxon>Streptophyta</taxon>
        <taxon>Embryophyta</taxon>
        <taxon>Tracheophyta</taxon>
        <taxon>Spermatophyta</taxon>
        <taxon>Magnoliopsida</taxon>
        <taxon>eudicotyledons</taxon>
        <taxon>Gunneridae</taxon>
        <taxon>Pentapetalae</taxon>
        <taxon>asterids</taxon>
        <taxon>lamiids</taxon>
        <taxon>Lamiales</taxon>
        <taxon>Pedaliaceae</taxon>
        <taxon>Sesamum</taxon>
    </lineage>
</organism>
<dbReference type="PROSITE" id="PS50137">
    <property type="entry name" value="DS_RBD"/>
    <property type="match status" value="2"/>
</dbReference>
<gene>
    <name evidence="6" type="ORF">Salat_1424000</name>
</gene>
<feature type="domain" description="DRBM" evidence="5">
    <location>
        <begin position="22"/>
        <end position="91"/>
    </location>
</feature>
<accession>A0AAE1YAP0</accession>
<feature type="region of interest" description="Disordered" evidence="4">
    <location>
        <begin position="309"/>
        <end position="352"/>
    </location>
</feature>
<evidence type="ECO:0000313" key="6">
    <source>
        <dbReference type="EMBL" id="KAK4426554.1"/>
    </source>
</evidence>
<keyword evidence="2 3" id="KW-0694">RNA-binding</keyword>
<reference evidence="6" key="1">
    <citation type="submission" date="2020-06" db="EMBL/GenBank/DDBJ databases">
        <authorList>
            <person name="Li T."/>
            <person name="Hu X."/>
            <person name="Zhang T."/>
            <person name="Song X."/>
            <person name="Zhang H."/>
            <person name="Dai N."/>
            <person name="Sheng W."/>
            <person name="Hou X."/>
            <person name="Wei L."/>
        </authorList>
    </citation>
    <scope>NUCLEOTIDE SEQUENCE</scope>
    <source>
        <strain evidence="6">3651</strain>
        <tissue evidence="6">Leaf</tissue>
    </source>
</reference>
<feature type="compositionally biased region" description="Polar residues" evidence="4">
    <location>
        <begin position="331"/>
        <end position="340"/>
    </location>
</feature>
<dbReference type="Proteomes" id="UP001293254">
    <property type="component" value="Unassembled WGS sequence"/>
</dbReference>
<evidence type="ECO:0000256" key="3">
    <source>
        <dbReference type="PROSITE-ProRule" id="PRU00266"/>
    </source>
</evidence>
<feature type="domain" description="DRBM" evidence="5">
    <location>
        <begin position="114"/>
        <end position="174"/>
    </location>
</feature>
<dbReference type="SUPFAM" id="SSF54768">
    <property type="entry name" value="dsRNA-binding domain-like"/>
    <property type="match status" value="2"/>
</dbReference>
<evidence type="ECO:0000256" key="2">
    <source>
        <dbReference type="ARBA" id="ARBA00022884"/>
    </source>
</evidence>
<evidence type="ECO:0000259" key="5">
    <source>
        <dbReference type="PROSITE" id="PS50137"/>
    </source>
</evidence>
<dbReference type="PANTHER" id="PTHR46031">
    <property type="match status" value="1"/>
</dbReference>
<dbReference type="PANTHER" id="PTHR46031:SF37">
    <property type="entry name" value="DRBM DOMAIN-CONTAINING PROTEIN"/>
    <property type="match status" value="1"/>
</dbReference>
<name>A0AAE1YAP0_9LAMI</name>
<proteinExistence type="predicted"/>
<dbReference type="InterPro" id="IPR014720">
    <property type="entry name" value="dsRBD_dom"/>
</dbReference>
<dbReference type="Pfam" id="PF00035">
    <property type="entry name" value="dsrm"/>
    <property type="match status" value="2"/>
</dbReference>
<reference evidence="6" key="2">
    <citation type="journal article" date="2024" name="Plant">
        <title>Genomic evolution and insights into agronomic trait innovations of Sesamum species.</title>
        <authorList>
            <person name="Miao H."/>
            <person name="Wang L."/>
            <person name="Qu L."/>
            <person name="Liu H."/>
            <person name="Sun Y."/>
            <person name="Le M."/>
            <person name="Wang Q."/>
            <person name="Wei S."/>
            <person name="Zheng Y."/>
            <person name="Lin W."/>
            <person name="Duan Y."/>
            <person name="Cao H."/>
            <person name="Xiong S."/>
            <person name="Wang X."/>
            <person name="Wei L."/>
            <person name="Li C."/>
            <person name="Ma Q."/>
            <person name="Ju M."/>
            <person name="Zhao R."/>
            <person name="Li G."/>
            <person name="Mu C."/>
            <person name="Tian Q."/>
            <person name="Mei H."/>
            <person name="Zhang T."/>
            <person name="Gao T."/>
            <person name="Zhang H."/>
        </authorList>
    </citation>
    <scope>NUCLEOTIDE SEQUENCE</scope>
    <source>
        <strain evidence="6">3651</strain>
    </source>
</reference>
<evidence type="ECO:0000256" key="1">
    <source>
        <dbReference type="ARBA" id="ARBA00022737"/>
    </source>
</evidence>
<evidence type="ECO:0000256" key="4">
    <source>
        <dbReference type="SAM" id="MobiDB-lite"/>
    </source>
</evidence>
<protein>
    <submittedName>
        <fullName evidence="6">Double-stranded RNA-binding protein 4</fullName>
    </submittedName>
</protein>
<dbReference type="Gene3D" id="3.30.160.20">
    <property type="match status" value="2"/>
</dbReference>